<protein>
    <submittedName>
        <fullName evidence="1">Uncharacterized protein</fullName>
    </submittedName>
</protein>
<keyword evidence="2" id="KW-1185">Reference proteome</keyword>
<dbReference type="Proteomes" id="UP000250434">
    <property type="component" value="Chromosome"/>
</dbReference>
<dbReference type="RefSeq" id="WP_113690579.1">
    <property type="nucleotide sequence ID" value="NZ_CP015163.1"/>
</dbReference>
<organism evidence="1 2">
    <name type="scientific">Amycolatopsis albispora</name>
    <dbReference type="NCBI Taxonomy" id="1804986"/>
    <lineage>
        <taxon>Bacteria</taxon>
        <taxon>Bacillati</taxon>
        <taxon>Actinomycetota</taxon>
        <taxon>Actinomycetes</taxon>
        <taxon>Pseudonocardiales</taxon>
        <taxon>Pseudonocardiaceae</taxon>
        <taxon>Amycolatopsis</taxon>
    </lineage>
</organism>
<evidence type="ECO:0000313" key="1">
    <source>
        <dbReference type="EMBL" id="AXB41319.1"/>
    </source>
</evidence>
<gene>
    <name evidence="1" type="ORF">A4R43_01280</name>
</gene>
<accession>A0A344KZU5</accession>
<sequence length="96" mass="10716">MVQPSKNDENPHSEALRRAVAHGFEQVPMPLSTMAVYERWDRPAGIVEVISVVSDDEAKAARWLIADYDSGEHGPRWSRQGSPEDVINALFETAEP</sequence>
<name>A0A344KZU5_9PSEU</name>
<dbReference type="EMBL" id="CP015163">
    <property type="protein sequence ID" value="AXB41319.1"/>
    <property type="molecule type" value="Genomic_DNA"/>
</dbReference>
<dbReference type="OrthoDB" id="3634287at2"/>
<dbReference type="AlphaFoldDB" id="A0A344KZU5"/>
<dbReference type="KEGG" id="aab:A4R43_01280"/>
<reference evidence="1 2" key="1">
    <citation type="submission" date="2016-04" db="EMBL/GenBank/DDBJ databases">
        <title>Complete genome sequence and analysis of deep-sea sediment isolate, Amycolatopsis sp. WP1.</title>
        <authorList>
            <person name="Wang H."/>
            <person name="Chen S."/>
            <person name="Wu Q."/>
        </authorList>
    </citation>
    <scope>NUCLEOTIDE SEQUENCE [LARGE SCALE GENOMIC DNA]</scope>
    <source>
        <strain evidence="1 2">WP1</strain>
    </source>
</reference>
<proteinExistence type="predicted"/>
<evidence type="ECO:0000313" key="2">
    <source>
        <dbReference type="Proteomes" id="UP000250434"/>
    </source>
</evidence>